<dbReference type="EMBL" id="JANUGX010000011">
    <property type="protein sequence ID" value="MCS0589784.1"/>
    <property type="molecule type" value="Genomic_DNA"/>
</dbReference>
<proteinExistence type="predicted"/>
<keyword evidence="2" id="KW-1185">Reference proteome</keyword>
<evidence type="ECO:0000313" key="1">
    <source>
        <dbReference type="EMBL" id="MCS0589784.1"/>
    </source>
</evidence>
<organism evidence="1 2">
    <name type="scientific">Massilia norwichensis</name>
    <dbReference type="NCBI Taxonomy" id="1442366"/>
    <lineage>
        <taxon>Bacteria</taxon>
        <taxon>Pseudomonadati</taxon>
        <taxon>Pseudomonadota</taxon>
        <taxon>Betaproteobacteria</taxon>
        <taxon>Burkholderiales</taxon>
        <taxon>Oxalobacteraceae</taxon>
        <taxon>Telluria group</taxon>
        <taxon>Massilia</taxon>
    </lineage>
</organism>
<dbReference type="RefSeq" id="WP_258845547.1">
    <property type="nucleotide sequence ID" value="NZ_JANUGX010000011.1"/>
</dbReference>
<reference evidence="1 2" key="1">
    <citation type="submission" date="2022-08" db="EMBL/GenBank/DDBJ databases">
        <title>Reclassification of Massilia species as members of the genera Telluria, Duganella, Pseudoduganella, Mokoshia gen. nov. and Zemynaea gen. nov. using orthogonal and non-orthogonal genome-based approaches.</title>
        <authorList>
            <person name="Bowman J.P."/>
        </authorList>
    </citation>
    <scope>NUCLEOTIDE SEQUENCE [LARGE SCALE GENOMIC DNA]</scope>
    <source>
        <strain evidence="1 2">LMG 28164</strain>
    </source>
</reference>
<comment type="caution">
    <text evidence="1">The sequence shown here is derived from an EMBL/GenBank/DDBJ whole genome shotgun (WGS) entry which is preliminary data.</text>
</comment>
<dbReference type="Proteomes" id="UP001205560">
    <property type="component" value="Unassembled WGS sequence"/>
</dbReference>
<protein>
    <submittedName>
        <fullName evidence="1">Uncharacterized protein</fullName>
    </submittedName>
</protein>
<sequence>MNENARSSGLDNMAAYRYGQEMHVSDKYRNRSWDEVEPELVSGWRKSAAGAADWEASRAAVRQGWDSAAPDIDDDTYYRTHWNARYANRDGGGDYDEHAPAYLFGSEARRNEKYRSHDWDAAEPHLRSDWEARHPGQLSPWERFKDAVKHGWGRIHADVNDPMP</sequence>
<gene>
    <name evidence="1" type="ORF">NX782_11285</name>
</gene>
<evidence type="ECO:0000313" key="2">
    <source>
        <dbReference type="Proteomes" id="UP001205560"/>
    </source>
</evidence>
<name>A0ABT2A6H4_9BURK</name>
<accession>A0ABT2A6H4</accession>